<evidence type="ECO:0000313" key="3">
    <source>
        <dbReference type="Proteomes" id="UP001461498"/>
    </source>
</evidence>
<accession>A0AAW1D888</accession>
<evidence type="ECO:0000256" key="1">
    <source>
        <dbReference type="SAM" id="SignalP"/>
    </source>
</evidence>
<organism evidence="2 3">
    <name type="scientific">Rhynocoris fuscipes</name>
    <dbReference type="NCBI Taxonomy" id="488301"/>
    <lineage>
        <taxon>Eukaryota</taxon>
        <taxon>Metazoa</taxon>
        <taxon>Ecdysozoa</taxon>
        <taxon>Arthropoda</taxon>
        <taxon>Hexapoda</taxon>
        <taxon>Insecta</taxon>
        <taxon>Pterygota</taxon>
        <taxon>Neoptera</taxon>
        <taxon>Paraneoptera</taxon>
        <taxon>Hemiptera</taxon>
        <taxon>Heteroptera</taxon>
        <taxon>Panheteroptera</taxon>
        <taxon>Cimicomorpha</taxon>
        <taxon>Reduviidae</taxon>
        <taxon>Harpactorinae</taxon>
        <taxon>Harpactorini</taxon>
        <taxon>Rhynocoris</taxon>
    </lineage>
</organism>
<evidence type="ECO:0000313" key="2">
    <source>
        <dbReference type="EMBL" id="KAK9506390.1"/>
    </source>
</evidence>
<sequence>MQYKFFCLSVTKFVCVSLSIYQSVCECVSVTNFSQYLKNYCRYSDATFCIRYNFATSRLYQNFKSIGPTVLPTEQLKVGNRKNGFSKLKNFLYSLQMLPNLALIS</sequence>
<name>A0AAW1D888_9HEMI</name>
<comment type="caution">
    <text evidence="2">The sequence shown here is derived from an EMBL/GenBank/DDBJ whole genome shotgun (WGS) entry which is preliminary data.</text>
</comment>
<dbReference type="AlphaFoldDB" id="A0AAW1D888"/>
<protein>
    <submittedName>
        <fullName evidence="2">Uncharacterized protein</fullName>
    </submittedName>
</protein>
<dbReference type="EMBL" id="JAPXFL010000005">
    <property type="protein sequence ID" value="KAK9506390.1"/>
    <property type="molecule type" value="Genomic_DNA"/>
</dbReference>
<keyword evidence="3" id="KW-1185">Reference proteome</keyword>
<proteinExistence type="predicted"/>
<reference evidence="2 3" key="1">
    <citation type="submission" date="2022-12" db="EMBL/GenBank/DDBJ databases">
        <title>Chromosome-level genome assembly of true bugs.</title>
        <authorList>
            <person name="Ma L."/>
            <person name="Li H."/>
        </authorList>
    </citation>
    <scope>NUCLEOTIDE SEQUENCE [LARGE SCALE GENOMIC DNA]</scope>
    <source>
        <strain evidence="2">Lab_2022b</strain>
    </source>
</reference>
<keyword evidence="1" id="KW-0732">Signal</keyword>
<feature type="signal peptide" evidence="1">
    <location>
        <begin position="1"/>
        <end position="27"/>
    </location>
</feature>
<dbReference type="Proteomes" id="UP001461498">
    <property type="component" value="Unassembled WGS sequence"/>
</dbReference>
<gene>
    <name evidence="2" type="ORF">O3M35_008341</name>
</gene>
<feature type="chain" id="PRO_5043542027" evidence="1">
    <location>
        <begin position="28"/>
        <end position="105"/>
    </location>
</feature>